<evidence type="ECO:0000313" key="18">
    <source>
        <dbReference type="Proteomes" id="UP000178176"/>
    </source>
</evidence>
<dbReference type="NCBIfam" id="NF006873">
    <property type="entry name" value="PRK09369.1"/>
    <property type="match status" value="1"/>
</dbReference>
<comment type="pathway">
    <text evidence="2">Cell wall biogenesis; peptidoglycan biosynthesis.</text>
</comment>
<dbReference type="InterPro" id="IPR013792">
    <property type="entry name" value="RNA3'P_cycl/enolpyr_Trfase_a/b"/>
</dbReference>
<evidence type="ECO:0000256" key="1">
    <source>
        <dbReference type="ARBA" id="ARBA00004496"/>
    </source>
</evidence>
<dbReference type="Proteomes" id="UP000178176">
    <property type="component" value="Unassembled WGS sequence"/>
</dbReference>
<dbReference type="AlphaFoldDB" id="A0A1F4YFG9"/>
<accession>A0A1F4YFG9</accession>
<keyword evidence="9" id="KW-0961">Cell wall biogenesis/degradation</keyword>
<evidence type="ECO:0000256" key="2">
    <source>
        <dbReference type="ARBA" id="ARBA00004752"/>
    </source>
</evidence>
<evidence type="ECO:0000256" key="9">
    <source>
        <dbReference type="ARBA" id="ARBA00023316"/>
    </source>
</evidence>
<name>A0A1F4YFG9_9BACT</name>
<evidence type="ECO:0000256" key="14">
    <source>
        <dbReference type="ARBA" id="ARBA00042842"/>
    </source>
</evidence>
<evidence type="ECO:0000259" key="16">
    <source>
        <dbReference type="Pfam" id="PF00275"/>
    </source>
</evidence>
<comment type="caution">
    <text evidence="17">The sequence shown here is derived from an EMBL/GenBank/DDBJ whole genome shotgun (WGS) entry which is preliminary data.</text>
</comment>
<dbReference type="Gene3D" id="3.65.10.10">
    <property type="entry name" value="Enolpyruvate transferase domain"/>
    <property type="match status" value="2"/>
</dbReference>
<dbReference type="PANTHER" id="PTHR43783">
    <property type="entry name" value="UDP-N-ACETYLGLUCOSAMINE 1-CARBOXYVINYLTRANSFERASE"/>
    <property type="match status" value="1"/>
</dbReference>
<reference evidence="17 18" key="1">
    <citation type="journal article" date="2016" name="Nat. Commun.">
        <title>Thousands of microbial genomes shed light on interconnected biogeochemical processes in an aquifer system.</title>
        <authorList>
            <person name="Anantharaman K."/>
            <person name="Brown C.T."/>
            <person name="Hug L.A."/>
            <person name="Sharon I."/>
            <person name="Castelle C.J."/>
            <person name="Probst A.J."/>
            <person name="Thomas B.C."/>
            <person name="Singh A."/>
            <person name="Wilkins M.J."/>
            <person name="Karaoz U."/>
            <person name="Brodie E.L."/>
            <person name="Williams K.H."/>
            <person name="Hubbard S.S."/>
            <person name="Banfield J.F."/>
        </authorList>
    </citation>
    <scope>NUCLEOTIDE SEQUENCE [LARGE SCALE GENOMIC DNA]</scope>
</reference>
<evidence type="ECO:0000256" key="10">
    <source>
        <dbReference type="ARBA" id="ARBA00038367"/>
    </source>
</evidence>
<evidence type="ECO:0000256" key="3">
    <source>
        <dbReference type="ARBA" id="ARBA00022490"/>
    </source>
</evidence>
<evidence type="ECO:0000313" key="17">
    <source>
        <dbReference type="EMBL" id="OGC92618.1"/>
    </source>
</evidence>
<dbReference type="GO" id="GO:0008760">
    <property type="term" value="F:UDP-N-acetylglucosamine 1-carboxyvinyltransferase activity"/>
    <property type="evidence" value="ECO:0007669"/>
    <property type="project" value="UniProtKB-EC"/>
</dbReference>
<evidence type="ECO:0000256" key="6">
    <source>
        <dbReference type="ARBA" id="ARBA00022960"/>
    </source>
</evidence>
<dbReference type="InterPro" id="IPR001986">
    <property type="entry name" value="Enolpyruvate_Tfrase_dom"/>
</dbReference>
<keyword evidence="3" id="KW-0963">Cytoplasm</keyword>
<dbReference type="GO" id="GO:0071555">
    <property type="term" value="P:cell wall organization"/>
    <property type="evidence" value="ECO:0007669"/>
    <property type="project" value="UniProtKB-KW"/>
</dbReference>
<dbReference type="GO" id="GO:0009252">
    <property type="term" value="P:peptidoglycan biosynthetic process"/>
    <property type="evidence" value="ECO:0007669"/>
    <property type="project" value="UniProtKB-KW"/>
</dbReference>
<evidence type="ECO:0000256" key="15">
    <source>
        <dbReference type="ARBA" id="ARBA00047527"/>
    </source>
</evidence>
<dbReference type="GO" id="GO:0051301">
    <property type="term" value="P:cell division"/>
    <property type="evidence" value="ECO:0007669"/>
    <property type="project" value="UniProtKB-KW"/>
</dbReference>
<dbReference type="EMBL" id="MEXH01000011">
    <property type="protein sequence ID" value="OGC92618.1"/>
    <property type="molecule type" value="Genomic_DNA"/>
</dbReference>
<sequence length="429" mass="45742">MNLEITGGQVLEGEVTPSGSKNSAVAIIPATLLFDRPVTLTNIPEITDVTKLVAILSHMGSRISWNHEASSLTIDNSSINPDRLSQLDLANIRATSLLWGPLLGRFRTVPEAHLPGGCTLGNRPMDAHFQALADLGAALSPRSSTSVTIDATRAKPGEIWLSEMSPTATENALTLAVTLPGTTTLVGAASEPQVQDLCHFLSSAGAEISGVGSSTLNVRGPAKLQETAYEILPDHNEIATFLALGAATQGAIKVHRALPHFFPTIARNFARVGTTITYAGDTATHHPLPPQPGDTDHPTVIRGQPWPGLPVDILPLFVPLALSHPGHRQFLFHNWMYEAGLLSWAQELAKFGTNLVMCDPHRLLVTSGSHLTGAEIEAPYIIRAAVALTMTAMIAEGQSKIVNADALYRGHPNFAQNLRSLGAKIEEIT</sequence>
<proteinExistence type="inferred from homology"/>
<keyword evidence="6" id="KW-0133">Cell shape</keyword>
<evidence type="ECO:0000256" key="12">
    <source>
        <dbReference type="ARBA" id="ARBA00039754"/>
    </source>
</evidence>
<comment type="subcellular location">
    <subcellularLocation>
        <location evidence="1">Cytoplasm</location>
    </subcellularLocation>
</comment>
<organism evidence="17 18">
    <name type="scientific">Candidatus Amesbacteria bacterium RIFCSPHIGHO2_01_FULL_48_32b</name>
    <dbReference type="NCBI Taxonomy" id="1797253"/>
    <lineage>
        <taxon>Bacteria</taxon>
        <taxon>Candidatus Amesiibacteriota</taxon>
    </lineage>
</organism>
<protein>
    <recommendedName>
        <fullName evidence="12">UDP-N-acetylglucosamine 1-carboxyvinyltransferase</fullName>
        <ecNumber evidence="11">2.5.1.7</ecNumber>
    </recommendedName>
    <alternativeName>
        <fullName evidence="13">Enoylpyruvate transferase</fullName>
    </alternativeName>
    <alternativeName>
        <fullName evidence="14">UDP-N-acetylglucosamine enolpyruvyl transferase</fullName>
    </alternativeName>
</protein>
<dbReference type="InterPro" id="IPR050068">
    <property type="entry name" value="MurA_subfamily"/>
</dbReference>
<keyword evidence="7" id="KW-0573">Peptidoglycan synthesis</keyword>
<gene>
    <name evidence="17" type="ORF">A2876_02945</name>
</gene>
<evidence type="ECO:0000256" key="4">
    <source>
        <dbReference type="ARBA" id="ARBA00022618"/>
    </source>
</evidence>
<evidence type="ECO:0000256" key="5">
    <source>
        <dbReference type="ARBA" id="ARBA00022679"/>
    </source>
</evidence>
<dbReference type="GO" id="GO:0005737">
    <property type="term" value="C:cytoplasm"/>
    <property type="evidence" value="ECO:0007669"/>
    <property type="project" value="UniProtKB-SubCell"/>
</dbReference>
<dbReference type="GO" id="GO:0008360">
    <property type="term" value="P:regulation of cell shape"/>
    <property type="evidence" value="ECO:0007669"/>
    <property type="project" value="UniProtKB-KW"/>
</dbReference>
<evidence type="ECO:0000256" key="7">
    <source>
        <dbReference type="ARBA" id="ARBA00022984"/>
    </source>
</evidence>
<comment type="similarity">
    <text evidence="10">Belongs to the EPSP synthase family. MurA subfamily.</text>
</comment>
<keyword evidence="5" id="KW-0808">Transferase</keyword>
<comment type="catalytic activity">
    <reaction evidence="15">
        <text>phosphoenolpyruvate + UDP-N-acetyl-alpha-D-glucosamine = UDP-N-acetyl-3-O-(1-carboxyvinyl)-alpha-D-glucosamine + phosphate</text>
        <dbReference type="Rhea" id="RHEA:18681"/>
        <dbReference type="ChEBI" id="CHEBI:43474"/>
        <dbReference type="ChEBI" id="CHEBI:57705"/>
        <dbReference type="ChEBI" id="CHEBI:58702"/>
        <dbReference type="ChEBI" id="CHEBI:68483"/>
        <dbReference type="EC" id="2.5.1.7"/>
    </reaction>
</comment>
<evidence type="ECO:0000256" key="11">
    <source>
        <dbReference type="ARBA" id="ARBA00039108"/>
    </source>
</evidence>
<keyword evidence="8" id="KW-0131">Cell cycle</keyword>
<feature type="domain" description="Enolpyruvate transferase" evidence="16">
    <location>
        <begin position="6"/>
        <end position="418"/>
    </location>
</feature>
<dbReference type="PANTHER" id="PTHR43783:SF1">
    <property type="entry name" value="UDP-N-ACETYLGLUCOSAMINE 1-CARBOXYVINYLTRANSFERASE"/>
    <property type="match status" value="1"/>
</dbReference>
<dbReference type="Pfam" id="PF00275">
    <property type="entry name" value="EPSP_synthase"/>
    <property type="match status" value="1"/>
</dbReference>
<dbReference type="EC" id="2.5.1.7" evidence="11"/>
<dbReference type="InterPro" id="IPR036968">
    <property type="entry name" value="Enolpyruvate_Tfrase_sf"/>
</dbReference>
<keyword evidence="4" id="KW-0132">Cell division</keyword>
<dbReference type="SUPFAM" id="SSF55205">
    <property type="entry name" value="EPT/RTPC-like"/>
    <property type="match status" value="1"/>
</dbReference>
<evidence type="ECO:0000256" key="13">
    <source>
        <dbReference type="ARBA" id="ARBA00042443"/>
    </source>
</evidence>
<evidence type="ECO:0000256" key="8">
    <source>
        <dbReference type="ARBA" id="ARBA00023306"/>
    </source>
</evidence>